<comment type="similarity">
    <text evidence="1">Belongs to the ROK (NagC/XylR) family.</text>
</comment>
<dbReference type="SUPFAM" id="SSF53067">
    <property type="entry name" value="Actin-like ATPase domain"/>
    <property type="match status" value="1"/>
</dbReference>
<dbReference type="InterPro" id="IPR036095">
    <property type="entry name" value="PTS_EIIB-like_sf"/>
</dbReference>
<dbReference type="InterPro" id="IPR000600">
    <property type="entry name" value="ROK"/>
</dbReference>
<dbReference type="SUPFAM" id="SSF52794">
    <property type="entry name" value="PTS system IIB component-like"/>
    <property type="match status" value="1"/>
</dbReference>
<evidence type="ECO:0000256" key="2">
    <source>
        <dbReference type="ARBA" id="ARBA00022448"/>
    </source>
</evidence>
<keyword evidence="7" id="KW-0418">Kinase</keyword>
<dbReference type="CDD" id="cd23763">
    <property type="entry name" value="ASKHA_ATPase_ROK"/>
    <property type="match status" value="1"/>
</dbReference>
<evidence type="ECO:0000259" key="9">
    <source>
        <dbReference type="PROSITE" id="PS51100"/>
    </source>
</evidence>
<gene>
    <name evidence="10" type="ORF">MOZ60_03420</name>
</gene>
<dbReference type="Gene3D" id="3.40.50.2300">
    <property type="match status" value="1"/>
</dbReference>
<dbReference type="AlphaFoldDB" id="A0AB35U2S6"/>
<keyword evidence="2" id="KW-0813">Transport</keyword>
<accession>A0AB35U2S6</accession>
<dbReference type="Proteomes" id="UP001286174">
    <property type="component" value="Unassembled WGS sequence"/>
</dbReference>
<proteinExistence type="inferred from homology"/>
<keyword evidence="4" id="KW-0762">Sugar transport</keyword>
<dbReference type="InterPro" id="IPR003501">
    <property type="entry name" value="PTS_EIIB_2/3"/>
</dbReference>
<evidence type="ECO:0000256" key="3">
    <source>
        <dbReference type="ARBA" id="ARBA00022553"/>
    </source>
</evidence>
<dbReference type="InterPro" id="IPR051819">
    <property type="entry name" value="PTS_sugar-specific_EIIB"/>
</dbReference>
<evidence type="ECO:0000256" key="7">
    <source>
        <dbReference type="ARBA" id="ARBA00022777"/>
    </source>
</evidence>
<dbReference type="GO" id="GO:0009401">
    <property type="term" value="P:phosphoenolpyruvate-dependent sugar phosphotransferase system"/>
    <property type="evidence" value="ECO:0007669"/>
    <property type="project" value="UniProtKB-KW"/>
</dbReference>
<dbReference type="GO" id="GO:0008982">
    <property type="term" value="F:protein-N(PI)-phosphohistidine-sugar phosphotransferase activity"/>
    <property type="evidence" value="ECO:0007669"/>
    <property type="project" value="InterPro"/>
</dbReference>
<keyword evidence="5" id="KW-0808">Transferase</keyword>
<keyword evidence="3" id="KW-0597">Phosphoprotein</keyword>
<dbReference type="PANTHER" id="PTHR34581:SF2">
    <property type="entry name" value="PTS SYSTEM N,N'-DIACETYLCHITOBIOSE-SPECIFIC EIIB COMPONENT"/>
    <property type="match status" value="1"/>
</dbReference>
<dbReference type="EMBL" id="JALBUR010000005">
    <property type="protein sequence ID" value="MDX8419140.1"/>
    <property type="molecule type" value="Genomic_DNA"/>
</dbReference>
<evidence type="ECO:0000313" key="11">
    <source>
        <dbReference type="Proteomes" id="UP001286174"/>
    </source>
</evidence>
<comment type="caution">
    <text evidence="10">The sequence shown here is derived from an EMBL/GenBank/DDBJ whole genome shotgun (WGS) entry which is preliminary data.</text>
</comment>
<dbReference type="Pfam" id="PF02302">
    <property type="entry name" value="PTS_IIB"/>
    <property type="match status" value="1"/>
</dbReference>
<evidence type="ECO:0000256" key="5">
    <source>
        <dbReference type="ARBA" id="ARBA00022679"/>
    </source>
</evidence>
<evidence type="ECO:0000256" key="1">
    <source>
        <dbReference type="ARBA" id="ARBA00006479"/>
    </source>
</evidence>
<dbReference type="Pfam" id="PF00480">
    <property type="entry name" value="ROK"/>
    <property type="match status" value="1"/>
</dbReference>
<dbReference type="Gene3D" id="3.30.420.40">
    <property type="match status" value="2"/>
</dbReference>
<feature type="modified residue" description="Phosphocysteine; by EIIA" evidence="8">
    <location>
        <position position="108"/>
    </location>
</feature>
<feature type="domain" description="PTS EIIB type-3" evidence="9">
    <location>
        <begin position="101"/>
        <end position="204"/>
    </location>
</feature>
<keyword evidence="6" id="KW-0598">Phosphotransferase system</keyword>
<evidence type="ECO:0000256" key="8">
    <source>
        <dbReference type="PROSITE-ProRule" id="PRU00423"/>
    </source>
</evidence>
<protein>
    <submittedName>
        <fullName evidence="10">ROK family protein</fullName>
    </submittedName>
</protein>
<dbReference type="GO" id="GO:0016301">
    <property type="term" value="F:kinase activity"/>
    <property type="evidence" value="ECO:0007669"/>
    <property type="project" value="UniProtKB-KW"/>
</dbReference>
<reference evidence="10 11" key="1">
    <citation type="submission" date="2022-03" db="EMBL/GenBank/DDBJ databases">
        <title>Novel taxa within the pig intestine.</title>
        <authorList>
            <person name="Wylensek D."/>
            <person name="Bishof K."/>
            <person name="Afrizal A."/>
            <person name="Clavel T."/>
        </authorList>
    </citation>
    <scope>NUCLEOTIDE SEQUENCE [LARGE SCALE GENOMIC DNA]</scope>
    <source>
        <strain evidence="10 11">CLA-KB-P133</strain>
    </source>
</reference>
<sequence length="463" mass="51876">MEKTIGEQFRSYLLKQEDPSYTIREASDEEGRHIFFETQEASASVTMHTINGTEICELRIVSTKTGRTPFYLHFELNDLSHAIDLFHEMTASLKKQSETRVIHVLLCCTSGITTSYFTARMKDAARMMELPYAFEAVSYDHLFQKGTGADVILLAPQISWRLQQVQEAFGDKPVAAIPVSVFAAYDVNGMFRLIEASLPSIHSDAGALQGNDEWHGLNHALCVCVLIESHAVRIAWRLYEQGRLADFGQTRKDLYRLRDLEDMLDFVTTRHPDIARVMVVTPGIIDHGRLTFRQPGIYNEEVSCRFSSRYQCEVLFLNDANAMALGYHYRHPSLHDFCFYFQPMAGRSAGVGMIVHDHLMAGTHSIAGEMQFVIKTVLCGSQMESLAKTVSGNLEIASEMLVNVIACVDPEAVVIAAGMISDLSALKQQLSTYIPAQYLPRLIEADGSLNYMFDGGLLYLSAR</sequence>
<dbReference type="InterPro" id="IPR013012">
    <property type="entry name" value="PTS_EIIB_3"/>
</dbReference>
<dbReference type="RefSeq" id="WP_370595650.1">
    <property type="nucleotide sequence ID" value="NZ_JALBUR010000005.1"/>
</dbReference>
<name>A0AB35U2S6_9FIRM</name>
<dbReference type="PROSITE" id="PS51100">
    <property type="entry name" value="PTS_EIIB_TYPE_3"/>
    <property type="match status" value="1"/>
</dbReference>
<dbReference type="PANTHER" id="PTHR34581">
    <property type="entry name" value="PTS SYSTEM N,N'-DIACETYLCHITOBIOSE-SPECIFIC EIIB COMPONENT"/>
    <property type="match status" value="1"/>
</dbReference>
<evidence type="ECO:0000256" key="4">
    <source>
        <dbReference type="ARBA" id="ARBA00022597"/>
    </source>
</evidence>
<dbReference type="InterPro" id="IPR043129">
    <property type="entry name" value="ATPase_NBD"/>
</dbReference>
<evidence type="ECO:0000256" key="6">
    <source>
        <dbReference type="ARBA" id="ARBA00022683"/>
    </source>
</evidence>
<keyword evidence="11" id="KW-1185">Reference proteome</keyword>
<organism evidence="10 11">
    <name type="scientific">Grylomicrobium aquisgranensis</name>
    <dbReference type="NCBI Taxonomy" id="2926318"/>
    <lineage>
        <taxon>Bacteria</taxon>
        <taxon>Bacillati</taxon>
        <taxon>Bacillota</taxon>
        <taxon>Erysipelotrichia</taxon>
        <taxon>Erysipelotrichales</taxon>
        <taxon>Erysipelotrichaceae</taxon>
        <taxon>Grylomicrobium</taxon>
    </lineage>
</organism>
<evidence type="ECO:0000313" key="10">
    <source>
        <dbReference type="EMBL" id="MDX8419140.1"/>
    </source>
</evidence>